<evidence type="ECO:0000313" key="2">
    <source>
        <dbReference type="EMBL" id="TCK60430.1"/>
    </source>
</evidence>
<keyword evidence="1" id="KW-0472">Membrane</keyword>
<name>A0A4R1K8U0_9BACT</name>
<dbReference type="AlphaFoldDB" id="A0A4R1K8U0"/>
<comment type="caution">
    <text evidence="2">The sequence shown here is derived from an EMBL/GenBank/DDBJ whole genome shotgun (WGS) entry which is preliminary data.</text>
</comment>
<keyword evidence="1" id="KW-0812">Transmembrane</keyword>
<gene>
    <name evidence="2" type="ORF">C8D98_1303</name>
</gene>
<keyword evidence="3" id="KW-1185">Reference proteome</keyword>
<feature type="transmembrane region" description="Helical" evidence="1">
    <location>
        <begin position="103"/>
        <end position="124"/>
    </location>
</feature>
<evidence type="ECO:0000256" key="1">
    <source>
        <dbReference type="SAM" id="Phobius"/>
    </source>
</evidence>
<reference evidence="2 3" key="1">
    <citation type="submission" date="2019-03" db="EMBL/GenBank/DDBJ databases">
        <title>Genomic Encyclopedia of Type Strains, Phase IV (KMG-IV): sequencing the most valuable type-strain genomes for metagenomic binning, comparative biology and taxonomic classification.</title>
        <authorList>
            <person name="Goeker M."/>
        </authorList>
    </citation>
    <scope>NUCLEOTIDE SEQUENCE [LARGE SCALE GENOMIC DNA]</scope>
    <source>
        <strain evidence="2 3">DSM 24984</strain>
    </source>
</reference>
<organism evidence="2 3">
    <name type="scientific">Seleniivibrio woodruffii</name>
    <dbReference type="NCBI Taxonomy" id="1078050"/>
    <lineage>
        <taxon>Bacteria</taxon>
        <taxon>Pseudomonadati</taxon>
        <taxon>Deferribacterota</taxon>
        <taxon>Deferribacteres</taxon>
        <taxon>Deferribacterales</taxon>
        <taxon>Geovibrionaceae</taxon>
        <taxon>Seleniivibrio</taxon>
    </lineage>
</organism>
<accession>A0A4R1K8U0</accession>
<feature type="transmembrane region" description="Helical" evidence="1">
    <location>
        <begin position="70"/>
        <end position="91"/>
    </location>
</feature>
<feature type="transmembrane region" description="Helical" evidence="1">
    <location>
        <begin position="12"/>
        <end position="30"/>
    </location>
</feature>
<proteinExistence type="predicted"/>
<evidence type="ECO:0000313" key="3">
    <source>
        <dbReference type="Proteomes" id="UP000294614"/>
    </source>
</evidence>
<dbReference type="EMBL" id="SMGG01000004">
    <property type="protein sequence ID" value="TCK60430.1"/>
    <property type="molecule type" value="Genomic_DNA"/>
</dbReference>
<dbReference type="Proteomes" id="UP000294614">
    <property type="component" value="Unassembled WGS sequence"/>
</dbReference>
<dbReference type="RefSeq" id="WP_132873124.1">
    <property type="nucleotide sequence ID" value="NZ_SMGG01000004.1"/>
</dbReference>
<protein>
    <submittedName>
        <fullName evidence="2">Uncharacterized protein</fullName>
    </submittedName>
</protein>
<sequence length="139" mass="15331">MKELHELTGSFAVTIIVALVVLGMAAFQFAAIKDIVKVRRPLLIQLHFYLTPVLLAVLMAHLFTTDKRPLLLLGGLILVAFTAIAGLALRIKKLRANNFKNLVYLKIFLLCVAMLMTAVGHNALDEHKTETSHIQGDAD</sequence>
<keyword evidence="1" id="KW-1133">Transmembrane helix</keyword>
<feature type="transmembrane region" description="Helical" evidence="1">
    <location>
        <begin position="42"/>
        <end position="64"/>
    </location>
</feature>